<keyword evidence="3" id="KW-1185">Reference proteome</keyword>
<name>A0A5N7KME0_9PSED</name>
<proteinExistence type="predicted"/>
<dbReference type="Pfam" id="PF13988">
    <property type="entry name" value="DUF4225"/>
    <property type="match status" value="1"/>
</dbReference>
<dbReference type="Proteomes" id="UP000326112">
    <property type="component" value="Unassembled WGS sequence"/>
</dbReference>
<accession>A0A5N7KME0</accession>
<evidence type="ECO:0000313" key="3">
    <source>
        <dbReference type="Proteomes" id="UP000326112"/>
    </source>
</evidence>
<protein>
    <submittedName>
        <fullName evidence="2">DUF4225 domain-containing protein</fullName>
    </submittedName>
</protein>
<dbReference type="RefSeq" id="WP_152746661.1">
    <property type="nucleotide sequence ID" value="NZ_VUAZ01000065.1"/>
</dbReference>
<evidence type="ECO:0000256" key="1">
    <source>
        <dbReference type="SAM" id="Coils"/>
    </source>
</evidence>
<comment type="caution">
    <text evidence="2">The sequence shown here is derived from an EMBL/GenBank/DDBJ whole genome shotgun (WGS) entry which is preliminary data.</text>
</comment>
<evidence type="ECO:0000313" key="2">
    <source>
        <dbReference type="EMBL" id="MPR02741.1"/>
    </source>
</evidence>
<keyword evidence="1" id="KW-0175">Coiled coil</keyword>
<reference evidence="2 3" key="1">
    <citation type="journal article" date="2020" name="Int. J. Syst. Evol. Microbiol.">
        <title>Pseudomonas kitaguniensis sp. nov., a pathogen causing bacterial rot of Welsh onion in Japan.</title>
        <authorList>
            <person name="Sawada H."/>
            <person name="Fujikawa T."/>
            <person name="Nishiwaki Y."/>
            <person name="Horita H."/>
        </authorList>
    </citation>
    <scope>NUCLEOTIDE SEQUENCE [LARGE SCALE GENOMIC DNA]</scope>
    <source>
        <strain evidence="2 3">MAFF 212408</strain>
    </source>
</reference>
<sequence>MKPTSESCMPGSCDYWMVSQAAAKLGSQASTLGARHIKDGTLRLQFNREVAYYAKSIVNDVSQGNKSAEQGLKELKDEQNSLLSQSLEVAQKGVGVIAGAIQFAAGAGICYASVGTLCLFAGAPLMLHGANNTYENGRNLWGKRSDTQGPVRKTYQEVAKAMGAGEFEGNMAYGAIDVGLSAYGAGRMVLKPDAWRLFRYVRTDYVRGYENASKGALTLEVISDTATMNFMYQEAISHDK</sequence>
<organism evidence="2 3">
    <name type="scientific">Pseudomonas kitaguniensis</name>
    <dbReference type="NCBI Taxonomy" id="2607908"/>
    <lineage>
        <taxon>Bacteria</taxon>
        <taxon>Pseudomonadati</taxon>
        <taxon>Pseudomonadota</taxon>
        <taxon>Gammaproteobacteria</taxon>
        <taxon>Pseudomonadales</taxon>
        <taxon>Pseudomonadaceae</taxon>
        <taxon>Pseudomonas</taxon>
    </lineage>
</organism>
<dbReference type="InterPro" id="IPR025320">
    <property type="entry name" value="DUF4225"/>
</dbReference>
<feature type="coiled-coil region" evidence="1">
    <location>
        <begin position="58"/>
        <end position="85"/>
    </location>
</feature>
<dbReference type="EMBL" id="VUAZ01000065">
    <property type="protein sequence ID" value="MPR02741.1"/>
    <property type="molecule type" value="Genomic_DNA"/>
</dbReference>
<gene>
    <name evidence="2" type="ORF">F0169_12090</name>
</gene>
<reference evidence="2 3" key="2">
    <citation type="journal article" date="2023" name="Plant Pathol.">
        <title>Dismantling and reorganizing Pseudomonas marginalis sensu#lato.</title>
        <authorList>
            <person name="Sawada H."/>
            <person name="Fujikawa T."/>
            <person name="Satou M."/>
        </authorList>
    </citation>
    <scope>NUCLEOTIDE SEQUENCE [LARGE SCALE GENOMIC DNA]</scope>
    <source>
        <strain evidence="2 3">MAFF 212408</strain>
    </source>
</reference>